<dbReference type="GO" id="GO:0008170">
    <property type="term" value="F:N-methyltransferase activity"/>
    <property type="evidence" value="ECO:0007669"/>
    <property type="project" value="UniProtKB-ARBA"/>
</dbReference>
<dbReference type="PANTHER" id="PTHR22884">
    <property type="entry name" value="SET DOMAIN PROTEINS"/>
    <property type="match status" value="1"/>
</dbReference>
<dbReference type="GO" id="GO:0005694">
    <property type="term" value="C:chromosome"/>
    <property type="evidence" value="ECO:0007669"/>
    <property type="project" value="UniProtKB-SubCell"/>
</dbReference>
<accession>B0XDS9</accession>
<comment type="subcellular location">
    <subcellularLocation>
        <location evidence="2">Chromosome</location>
    </subcellularLocation>
    <subcellularLocation>
        <location evidence="1">Nucleus</location>
    </subcellularLocation>
</comment>
<dbReference type="InterPro" id="IPR001214">
    <property type="entry name" value="SET_dom"/>
</dbReference>
<dbReference type="KEGG" id="cqu:CpipJ_CPIJ017684"/>
<evidence type="ECO:0000256" key="5">
    <source>
        <dbReference type="ARBA" id="ARBA00022679"/>
    </source>
</evidence>
<evidence type="ECO:0000256" key="1">
    <source>
        <dbReference type="ARBA" id="ARBA00004123"/>
    </source>
</evidence>
<dbReference type="InParanoid" id="B0XDS9"/>
<keyword evidence="5" id="KW-0808">Transferase</keyword>
<dbReference type="VEuPathDB" id="VectorBase:CQUJHB017055"/>
<dbReference type="Pfam" id="PF17907">
    <property type="entry name" value="AWS"/>
    <property type="match status" value="1"/>
</dbReference>
<dbReference type="GO" id="GO:0008757">
    <property type="term" value="F:S-adenosylmethionine-dependent methyltransferase activity"/>
    <property type="evidence" value="ECO:0007669"/>
    <property type="project" value="UniProtKB-ARBA"/>
</dbReference>
<proteinExistence type="predicted"/>
<evidence type="ECO:0000313" key="11">
    <source>
        <dbReference type="Proteomes" id="UP000002320"/>
    </source>
</evidence>
<sequence>MAAVRSAENIHEQANCLVQVIRQCVGMLGFKQLQAEKSYAQESAPDDLSFKPPMYVNIKSSAARDEEDSICEGKLLDKDPCGLHSNCINRALLLECNLKTCPAGEIHQNQCFKRKYIVQTDTQQGLELVAQEDAPGSVCGKVREGINNGELTRRIKQKQEQQGKNYYFMTVDSELTIDAEPKGNLARFINRSCEPWCEPYCETLLWKVGGSQSVGLLKAHLNYNFENFDDQKICHCGADKCSRLIVSQGTENRIEEATTVLRDLQVQIATWVTCSSAQTPTVTHVSGKVPCGSIVERILPCQGLTIKRSRRNQPMLLSCVNRNKRI</sequence>
<reference evidence="9" key="1">
    <citation type="submission" date="2007-03" db="EMBL/GenBank/DDBJ databases">
        <title>Annotation of Culex pipiens quinquefasciatus.</title>
        <authorList>
            <consortium name="The Broad Institute Genome Sequencing Platform"/>
            <person name="Atkinson P.W."/>
            <person name="Hemingway J."/>
            <person name="Christensen B.M."/>
            <person name="Higgs S."/>
            <person name="Kodira C."/>
            <person name="Hannick L."/>
            <person name="Megy K."/>
            <person name="O'Leary S."/>
            <person name="Pearson M."/>
            <person name="Haas B.J."/>
            <person name="Mauceli E."/>
            <person name="Wortman J.R."/>
            <person name="Lee N.H."/>
            <person name="Guigo R."/>
            <person name="Stanke M."/>
            <person name="Alvarado L."/>
            <person name="Amedeo P."/>
            <person name="Antoine C.H."/>
            <person name="Arensburger P."/>
            <person name="Bidwell S.L."/>
            <person name="Crawford M."/>
            <person name="Camaro F."/>
            <person name="Devon K."/>
            <person name="Engels R."/>
            <person name="Hammond M."/>
            <person name="Howarth C."/>
            <person name="Koehrsen M."/>
            <person name="Lawson D."/>
            <person name="Montgomery P."/>
            <person name="Nene V."/>
            <person name="Nusbaum C."/>
            <person name="Puiu D."/>
            <person name="Romero-Severson J."/>
            <person name="Severson D.W."/>
            <person name="Shumway M."/>
            <person name="Sisk P."/>
            <person name="Stolte C."/>
            <person name="Zeng Q."/>
            <person name="Eisenstadt E."/>
            <person name="Fraser-Liggett C."/>
            <person name="Strausberg R."/>
            <person name="Galagan J."/>
            <person name="Birren B."/>
            <person name="Collins F.H."/>
        </authorList>
    </citation>
    <scope>NUCLEOTIDE SEQUENCE [LARGE SCALE GENOMIC DNA]</scope>
    <source>
        <strain evidence="9">JHB</strain>
    </source>
</reference>
<evidence type="ECO:0000256" key="3">
    <source>
        <dbReference type="ARBA" id="ARBA00022454"/>
    </source>
</evidence>
<protein>
    <submittedName>
        <fullName evidence="9 10">Set domain protein</fullName>
    </submittedName>
</protein>
<evidence type="ECO:0000259" key="8">
    <source>
        <dbReference type="PROSITE" id="PS51215"/>
    </source>
</evidence>
<dbReference type="InterPro" id="IPR050777">
    <property type="entry name" value="SET2_Histone-Lys_MeTrsfase"/>
</dbReference>
<dbReference type="HOGENOM" id="CLU_073936_0_0_1"/>
<dbReference type="SUPFAM" id="SSF82199">
    <property type="entry name" value="SET domain"/>
    <property type="match status" value="1"/>
</dbReference>
<dbReference type="OrthoDB" id="422362at2759"/>
<organism>
    <name type="scientific">Culex quinquefasciatus</name>
    <name type="common">Southern house mosquito</name>
    <name type="synonym">Culex pungens</name>
    <dbReference type="NCBI Taxonomy" id="7176"/>
    <lineage>
        <taxon>Eukaryota</taxon>
        <taxon>Metazoa</taxon>
        <taxon>Ecdysozoa</taxon>
        <taxon>Arthropoda</taxon>
        <taxon>Hexapoda</taxon>
        <taxon>Insecta</taxon>
        <taxon>Pterygota</taxon>
        <taxon>Neoptera</taxon>
        <taxon>Endopterygota</taxon>
        <taxon>Diptera</taxon>
        <taxon>Nematocera</taxon>
        <taxon>Culicoidea</taxon>
        <taxon>Culicidae</taxon>
        <taxon>Culicinae</taxon>
        <taxon>Culicini</taxon>
        <taxon>Culex</taxon>
        <taxon>Culex</taxon>
    </lineage>
</organism>
<dbReference type="InterPro" id="IPR006560">
    <property type="entry name" value="AWS_dom"/>
</dbReference>
<dbReference type="PROSITE" id="PS51215">
    <property type="entry name" value="AWS"/>
    <property type="match status" value="1"/>
</dbReference>
<dbReference type="AlphaFoldDB" id="B0XDS9"/>
<feature type="domain" description="AWS" evidence="8">
    <location>
        <begin position="66"/>
        <end position="116"/>
    </location>
</feature>
<keyword evidence="6" id="KW-0949">S-adenosyl-L-methionine</keyword>
<evidence type="ECO:0000313" key="9">
    <source>
        <dbReference type="EMBL" id="EDS45606.1"/>
    </source>
</evidence>
<reference evidence="10" key="2">
    <citation type="submission" date="2020-05" db="UniProtKB">
        <authorList>
            <consortium name="EnsemblMetazoa"/>
        </authorList>
    </citation>
    <scope>IDENTIFICATION</scope>
    <source>
        <strain evidence="10">JHB</strain>
    </source>
</reference>
<dbReference type="Pfam" id="PF00856">
    <property type="entry name" value="SET"/>
    <property type="match status" value="1"/>
</dbReference>
<evidence type="ECO:0000256" key="7">
    <source>
        <dbReference type="ARBA" id="ARBA00023242"/>
    </source>
</evidence>
<dbReference type="GO" id="GO:0005634">
    <property type="term" value="C:nucleus"/>
    <property type="evidence" value="ECO:0007669"/>
    <property type="project" value="UniProtKB-SubCell"/>
</dbReference>
<dbReference type="GO" id="GO:0042054">
    <property type="term" value="F:histone methyltransferase activity"/>
    <property type="evidence" value="ECO:0007669"/>
    <property type="project" value="InterPro"/>
</dbReference>
<dbReference type="STRING" id="7176.B0XDS9"/>
<evidence type="ECO:0000256" key="2">
    <source>
        <dbReference type="ARBA" id="ARBA00004286"/>
    </source>
</evidence>
<dbReference type="Gene3D" id="2.170.270.10">
    <property type="entry name" value="SET domain"/>
    <property type="match status" value="1"/>
</dbReference>
<keyword evidence="7" id="KW-0539">Nucleus</keyword>
<dbReference type="InterPro" id="IPR046341">
    <property type="entry name" value="SET_dom_sf"/>
</dbReference>
<gene>
    <name evidence="10" type="primary">6051345</name>
    <name evidence="9" type="ORF">CpipJ_CPIJ017684</name>
</gene>
<name>B0XDS9_CULQU</name>
<dbReference type="FunCoup" id="B0XDS9">
    <property type="interactions" value="241"/>
</dbReference>
<keyword evidence="3" id="KW-0158">Chromosome</keyword>
<dbReference type="EMBL" id="DS232779">
    <property type="protein sequence ID" value="EDS45606.1"/>
    <property type="molecule type" value="Genomic_DNA"/>
</dbReference>
<evidence type="ECO:0000313" key="10">
    <source>
        <dbReference type="EnsemblMetazoa" id="CPIJ017684-PA"/>
    </source>
</evidence>
<dbReference type="Proteomes" id="UP000002320">
    <property type="component" value="Unassembled WGS sequence"/>
</dbReference>
<dbReference type="eggNOG" id="KOG1081">
    <property type="taxonomic scope" value="Eukaryota"/>
</dbReference>
<dbReference type="VEuPathDB" id="VectorBase:CPIJ017684"/>
<evidence type="ECO:0000256" key="6">
    <source>
        <dbReference type="ARBA" id="ARBA00022691"/>
    </source>
</evidence>
<keyword evidence="4" id="KW-0489">Methyltransferase</keyword>
<keyword evidence="11" id="KW-1185">Reference proteome</keyword>
<evidence type="ECO:0000256" key="4">
    <source>
        <dbReference type="ARBA" id="ARBA00022603"/>
    </source>
</evidence>
<dbReference type="GO" id="GO:0032259">
    <property type="term" value="P:methylation"/>
    <property type="evidence" value="ECO:0007669"/>
    <property type="project" value="UniProtKB-KW"/>
</dbReference>
<dbReference type="SMART" id="SM00570">
    <property type="entry name" value="AWS"/>
    <property type="match status" value="1"/>
</dbReference>
<dbReference type="EnsemblMetazoa" id="CPIJ017684-RA">
    <property type="protein sequence ID" value="CPIJ017684-PA"/>
    <property type="gene ID" value="CPIJ017684"/>
</dbReference>